<feature type="signal peptide" evidence="16">
    <location>
        <begin position="1"/>
        <end position="20"/>
    </location>
</feature>
<keyword evidence="4 13" id="KW-1134">Transmembrane beta strand</keyword>
<evidence type="ECO:0000256" key="9">
    <source>
        <dbReference type="ARBA" id="ARBA00023077"/>
    </source>
</evidence>
<keyword evidence="7 16" id="KW-0732">Signal</keyword>
<keyword evidence="5" id="KW-0406">Ion transport</keyword>
<feature type="domain" description="Secretin/TonB short N-terminal" evidence="17">
    <location>
        <begin position="49"/>
        <end position="100"/>
    </location>
</feature>
<keyword evidence="3 13" id="KW-0813">Transport</keyword>
<dbReference type="EMBL" id="BSNG01000001">
    <property type="protein sequence ID" value="GLQ10676.1"/>
    <property type="molecule type" value="Genomic_DNA"/>
</dbReference>
<dbReference type="NCBIfam" id="TIGR01785">
    <property type="entry name" value="TonB-hemin"/>
    <property type="match status" value="1"/>
</dbReference>
<dbReference type="Gene3D" id="3.55.50.30">
    <property type="match status" value="1"/>
</dbReference>
<evidence type="ECO:0000313" key="19">
    <source>
        <dbReference type="Proteomes" id="UP001161406"/>
    </source>
</evidence>
<gene>
    <name evidence="18" type="primary">hasR</name>
    <name evidence="18" type="ORF">GCM10007913_26080</name>
</gene>
<comment type="similarity">
    <text evidence="2 13 15">Belongs to the TonB-dependent receptor family.</text>
</comment>
<dbReference type="InterPro" id="IPR012910">
    <property type="entry name" value="Plug_dom"/>
</dbReference>
<evidence type="ECO:0000256" key="16">
    <source>
        <dbReference type="SAM" id="SignalP"/>
    </source>
</evidence>
<evidence type="ECO:0000256" key="4">
    <source>
        <dbReference type="ARBA" id="ARBA00022452"/>
    </source>
</evidence>
<accession>A0ABQ5UJ68</accession>
<dbReference type="InterPro" id="IPR036942">
    <property type="entry name" value="Beta-barrel_TonB_sf"/>
</dbReference>
<feature type="short sequence motif" description="TonB C-terminal box" evidence="14">
    <location>
        <begin position="896"/>
        <end position="913"/>
    </location>
</feature>
<evidence type="ECO:0000256" key="3">
    <source>
        <dbReference type="ARBA" id="ARBA00022448"/>
    </source>
</evidence>
<organism evidence="18 19">
    <name type="scientific">Devosia yakushimensis</name>
    <dbReference type="NCBI Taxonomy" id="470028"/>
    <lineage>
        <taxon>Bacteria</taxon>
        <taxon>Pseudomonadati</taxon>
        <taxon>Pseudomonadota</taxon>
        <taxon>Alphaproteobacteria</taxon>
        <taxon>Hyphomicrobiales</taxon>
        <taxon>Devosiaceae</taxon>
        <taxon>Devosia</taxon>
    </lineage>
</organism>
<dbReference type="InterPro" id="IPR037066">
    <property type="entry name" value="Plug_dom_sf"/>
</dbReference>
<keyword evidence="9 15" id="KW-0798">TonB box</keyword>
<comment type="subcellular location">
    <subcellularLocation>
        <location evidence="1 13">Cell outer membrane</location>
        <topology evidence="1 13">Multi-pass membrane protein</topology>
    </subcellularLocation>
</comment>
<keyword evidence="19" id="KW-1185">Reference proteome</keyword>
<dbReference type="Pfam" id="PF07715">
    <property type="entry name" value="Plug"/>
    <property type="match status" value="1"/>
</dbReference>
<evidence type="ECO:0000256" key="13">
    <source>
        <dbReference type="PROSITE-ProRule" id="PRU01360"/>
    </source>
</evidence>
<evidence type="ECO:0000256" key="11">
    <source>
        <dbReference type="ARBA" id="ARBA00023170"/>
    </source>
</evidence>
<name>A0ABQ5UJ68_9HYPH</name>
<evidence type="ECO:0000256" key="12">
    <source>
        <dbReference type="ARBA" id="ARBA00023237"/>
    </source>
</evidence>
<evidence type="ECO:0000256" key="10">
    <source>
        <dbReference type="ARBA" id="ARBA00023136"/>
    </source>
</evidence>
<sequence length="913" mass="97055">MTTAVGMAVSVLGPVGPAWAQAQADAATYSVPAGSLARALNFFADQAGLTLLYPSAVTAGRSTAGLSGSFGQQEALRRLLSGTGLSYRFTGPGTVTIEDASAADAEFVFDDGTILLETVKVAAWGRAAANGSGFRGTPDWVYEAPSSISVISRDAIASANVRDTRDLLSNVAGAYANSSNATYPSISPNLRGLQDMGRVVVSIDGARQNASQTVAAGSETYQGGSSHAYVDSAFIRSVEVSKNTAADGASGGALGGAVTFRTVGADDLIEDGGTWGLELNVTTGSNSHDFQGSILGAARLTDTPFSITAGLSGLNLGEYRLGQNGTVVWNGADTDQTNLMGRENWSSLLKVEGDFEDVEVALTWTHQEKNFAYAVGGPGAQQTMQATTDTLTASLGWDPADNELIDLNTRLWLNNTLTNQLRHQRTNELGTILAPDTFVDGNLLSFGASIDNTSRFETPLGPLSVNYGAEVFRDNGTVEANSTSITANPSWASNYTAFSPAGIRDMASVYANATIEPADWVKLTGGLRYDWHRLQGTPTYYSQTTETVGTPSRQAGAVTTYRAWALAHNQAVYNQWNNRCLGITITNPVQIAAACARLNLTGEIINGVWYATGAWIQGNQTTRVIYPATTLDIDRSAGALLPSATIELTPLDWFRPYISYGHSMRPPTISEAFFAGGSPGDGAPGIGYAPYEGLLPETARTWEIGANLAFDGLLLEDDTLRFKLAAFDRTIDNYIVVGQHYPANASKQYIGFMNLLDQTRMQGVEIEGNYDARQFWIGGSATWLQTEWGQQVAVTGAGADVTDGKVFMWAGDVPPKFKVTLDGGVRLLDETLTLGATVTHVTPTLTHEQSFSEDGAYLTDAYTSVDLYGAYALNENATIRLGIANAFDVNYVPAGSRYPAPGRTVTLSLNAKF</sequence>
<evidence type="ECO:0000259" key="17">
    <source>
        <dbReference type="SMART" id="SM00965"/>
    </source>
</evidence>
<dbReference type="PROSITE" id="PS01156">
    <property type="entry name" value="TONB_DEPENDENT_REC_2"/>
    <property type="match status" value="1"/>
</dbReference>
<dbReference type="InterPro" id="IPR000531">
    <property type="entry name" value="Beta-barrel_TonB"/>
</dbReference>
<dbReference type="SUPFAM" id="SSF56935">
    <property type="entry name" value="Porins"/>
    <property type="match status" value="1"/>
</dbReference>
<dbReference type="InterPro" id="IPR010917">
    <property type="entry name" value="TonB_rcpt_CS"/>
</dbReference>
<evidence type="ECO:0000256" key="14">
    <source>
        <dbReference type="PROSITE-ProRule" id="PRU10144"/>
    </source>
</evidence>
<keyword evidence="8" id="KW-0408">Iron</keyword>
<dbReference type="PANTHER" id="PTHR30069:SF41">
    <property type="entry name" value="HEME_HEMOPEXIN UTILIZATION PROTEIN C"/>
    <property type="match status" value="1"/>
</dbReference>
<dbReference type="PROSITE" id="PS52016">
    <property type="entry name" value="TONB_DEPENDENT_REC_3"/>
    <property type="match status" value="1"/>
</dbReference>
<dbReference type="InterPro" id="IPR011662">
    <property type="entry name" value="Secretin/TonB_short_N"/>
</dbReference>
<proteinExistence type="inferred from homology"/>
<evidence type="ECO:0000256" key="15">
    <source>
        <dbReference type="RuleBase" id="RU003357"/>
    </source>
</evidence>
<evidence type="ECO:0000256" key="6">
    <source>
        <dbReference type="ARBA" id="ARBA00022692"/>
    </source>
</evidence>
<dbReference type="Pfam" id="PF07660">
    <property type="entry name" value="STN"/>
    <property type="match status" value="1"/>
</dbReference>
<keyword evidence="12 13" id="KW-0998">Cell outer membrane</keyword>
<protein>
    <submittedName>
        <fullName evidence="18">TonB-dependent heme/hemoglobin receptor family protein</fullName>
    </submittedName>
</protein>
<dbReference type="RefSeq" id="WP_284391490.1">
    <property type="nucleotide sequence ID" value="NZ_BSNG01000001.1"/>
</dbReference>
<comment type="caution">
    <text evidence="18">The sequence shown here is derived from an EMBL/GenBank/DDBJ whole genome shotgun (WGS) entry which is preliminary data.</text>
</comment>
<keyword evidence="6 13" id="KW-0812">Transmembrane</keyword>
<evidence type="ECO:0000256" key="2">
    <source>
        <dbReference type="ARBA" id="ARBA00009810"/>
    </source>
</evidence>
<evidence type="ECO:0000313" key="18">
    <source>
        <dbReference type="EMBL" id="GLQ10676.1"/>
    </source>
</evidence>
<evidence type="ECO:0000256" key="7">
    <source>
        <dbReference type="ARBA" id="ARBA00022729"/>
    </source>
</evidence>
<dbReference type="Gene3D" id="2.170.130.10">
    <property type="entry name" value="TonB-dependent receptor, plug domain"/>
    <property type="match status" value="1"/>
</dbReference>
<evidence type="ECO:0000256" key="1">
    <source>
        <dbReference type="ARBA" id="ARBA00004571"/>
    </source>
</evidence>
<keyword evidence="10 13" id="KW-0472">Membrane</keyword>
<evidence type="ECO:0000256" key="5">
    <source>
        <dbReference type="ARBA" id="ARBA00022496"/>
    </source>
</evidence>
<dbReference type="Proteomes" id="UP001161406">
    <property type="component" value="Unassembled WGS sequence"/>
</dbReference>
<dbReference type="PANTHER" id="PTHR30069">
    <property type="entry name" value="TONB-DEPENDENT OUTER MEMBRANE RECEPTOR"/>
    <property type="match status" value="1"/>
</dbReference>
<evidence type="ECO:0000256" key="8">
    <source>
        <dbReference type="ARBA" id="ARBA00023004"/>
    </source>
</evidence>
<feature type="chain" id="PRO_5045041583" evidence="16">
    <location>
        <begin position="21"/>
        <end position="913"/>
    </location>
</feature>
<reference evidence="18" key="2">
    <citation type="submission" date="2023-01" db="EMBL/GenBank/DDBJ databases">
        <title>Draft genome sequence of Devosia yakushimensis strain NBRC 103855.</title>
        <authorList>
            <person name="Sun Q."/>
            <person name="Mori K."/>
        </authorList>
    </citation>
    <scope>NUCLEOTIDE SEQUENCE</scope>
    <source>
        <strain evidence="18">NBRC 103855</strain>
    </source>
</reference>
<dbReference type="InterPro" id="IPR039426">
    <property type="entry name" value="TonB-dep_rcpt-like"/>
</dbReference>
<dbReference type="InterPro" id="IPR011276">
    <property type="entry name" value="TonB_haem/Hb_rcpt"/>
</dbReference>
<keyword evidence="5" id="KW-0410">Iron transport</keyword>
<dbReference type="Gene3D" id="2.40.170.20">
    <property type="entry name" value="TonB-dependent receptor, beta-barrel domain"/>
    <property type="match status" value="1"/>
</dbReference>
<reference evidence="18" key="1">
    <citation type="journal article" date="2014" name="Int. J. Syst. Evol. Microbiol.">
        <title>Complete genome of a new Firmicutes species belonging to the dominant human colonic microbiota ('Ruminococcus bicirculans') reveals two chromosomes and a selective capacity to utilize plant glucans.</title>
        <authorList>
            <consortium name="NISC Comparative Sequencing Program"/>
            <person name="Wegmann U."/>
            <person name="Louis P."/>
            <person name="Goesmann A."/>
            <person name="Henrissat B."/>
            <person name="Duncan S.H."/>
            <person name="Flint H.J."/>
        </authorList>
    </citation>
    <scope>NUCLEOTIDE SEQUENCE</scope>
    <source>
        <strain evidence="18">NBRC 103855</strain>
    </source>
</reference>
<dbReference type="Pfam" id="PF00593">
    <property type="entry name" value="TonB_dep_Rec_b-barrel"/>
    <property type="match status" value="1"/>
</dbReference>
<keyword evidence="11 18" id="KW-0675">Receptor</keyword>
<dbReference type="SMART" id="SM00965">
    <property type="entry name" value="STN"/>
    <property type="match status" value="1"/>
</dbReference>